<evidence type="ECO:0000313" key="3">
    <source>
        <dbReference type="Proteomes" id="UP000481621"/>
    </source>
</evidence>
<dbReference type="InterPro" id="IPR008308">
    <property type="entry name" value="YpbB-like"/>
</dbReference>
<evidence type="ECO:0000313" key="2">
    <source>
        <dbReference type="EMBL" id="NEX79933.1"/>
    </source>
</evidence>
<dbReference type="Gene3D" id="1.10.10.1390">
    <property type="entry name" value="ATP-dependent DNA helicase RecQ"/>
    <property type="match status" value="1"/>
</dbReference>
<evidence type="ECO:0000259" key="1">
    <source>
        <dbReference type="Pfam" id="PF14493"/>
    </source>
</evidence>
<dbReference type="Pfam" id="PF14493">
    <property type="entry name" value="HTH_40"/>
    <property type="match status" value="1"/>
</dbReference>
<name>A0A6B3TSY1_9BACI</name>
<proteinExistence type="predicted"/>
<dbReference type="InterPro" id="IPR029491">
    <property type="entry name" value="Helicase_HTH"/>
</dbReference>
<feature type="domain" description="Helicase Helix-turn-helix" evidence="1">
    <location>
        <begin position="252"/>
        <end position="339"/>
    </location>
</feature>
<dbReference type="PIRSF" id="PIRSF021350">
    <property type="entry name" value="UCP021350"/>
    <property type="match status" value="1"/>
</dbReference>
<keyword evidence="3" id="KW-1185">Reference proteome</keyword>
<reference evidence="2" key="1">
    <citation type="submission" date="2020-02" db="EMBL/GenBank/DDBJ databases">
        <title>Bacillus sedimentmangrovi sp. nov., isolated from sediment of the mangrove ecosystem.</title>
        <authorList>
            <person name="Liu G."/>
        </authorList>
    </citation>
    <scope>NUCLEOTIDE SEQUENCE [LARGE SCALE GENOMIC DNA]</scope>
    <source>
        <strain evidence="2">SgZ-7</strain>
    </source>
</reference>
<accession>A0A6B3TSY1</accession>
<protein>
    <submittedName>
        <fullName evidence="2">RQC domain-containing protein</fullName>
    </submittedName>
</protein>
<sequence length="348" mass="41065">MQKLVSIILDCIKNINNERTIYSILHLLNGKKSSQTIQDAHLFSIKKYFGVYESLTRDSFERIIDEIANNQWIKPIEEQRYLLTPSGESYCKKNPVPPHLNGWKYYSMTKLFWERLSLFIQVTSNLVYKETKYIPIQKNKDIHTWVKACLVGTNISRQEIGNQIFHELLECLDQVDGIQPPVLVFRLTGYQQIGLTAEQTANKLKMDMIDYQLEFNNILHYMIKKISENEKNFPLLSFAVYDIKKANDLTNSTKKTWNLYRRGYSINRIAKERKLKVSTIEDHFVEIALNVKNFSIDEYVDKSQQEKILEVARQEQTRQLKQIKEMLGSVTYFQIRLVLAKYGERQWN</sequence>
<dbReference type="RefSeq" id="WP_163252424.1">
    <property type="nucleotide sequence ID" value="NZ_JAAIUV010000025.1"/>
</dbReference>
<comment type="caution">
    <text evidence="2">The sequence shown here is derived from an EMBL/GenBank/DDBJ whole genome shotgun (WGS) entry which is preliminary data.</text>
</comment>
<dbReference type="Proteomes" id="UP000481621">
    <property type="component" value="Unassembled WGS sequence"/>
</dbReference>
<dbReference type="EMBL" id="JAAIUV010000025">
    <property type="protein sequence ID" value="NEX79933.1"/>
    <property type="molecule type" value="Genomic_DNA"/>
</dbReference>
<gene>
    <name evidence="2" type="ORF">G4Z05_13805</name>
</gene>
<dbReference type="AlphaFoldDB" id="A0A6B3TSY1"/>
<organism evidence="2 3">
    <name type="scientific">Neobacillus thermocopriae</name>
    <dbReference type="NCBI Taxonomy" id="1215031"/>
    <lineage>
        <taxon>Bacteria</taxon>
        <taxon>Bacillati</taxon>
        <taxon>Bacillota</taxon>
        <taxon>Bacilli</taxon>
        <taxon>Bacillales</taxon>
        <taxon>Bacillaceae</taxon>
        <taxon>Neobacillus</taxon>
    </lineage>
</organism>